<dbReference type="PROSITE" id="PS52016">
    <property type="entry name" value="TONB_DEPENDENT_REC_3"/>
    <property type="match status" value="1"/>
</dbReference>
<feature type="domain" description="TonB-dependent receptor plug" evidence="10">
    <location>
        <begin position="35"/>
        <end position="125"/>
    </location>
</feature>
<evidence type="ECO:0000256" key="4">
    <source>
        <dbReference type="ARBA" id="ARBA00022692"/>
    </source>
</evidence>
<evidence type="ECO:0000256" key="2">
    <source>
        <dbReference type="ARBA" id="ARBA00022448"/>
    </source>
</evidence>
<keyword evidence="4 8" id="KW-0812">Transmembrane</keyword>
<organism evidence="11 12">
    <name type="scientific">Desulfobulbus propionicus (strain ATCC 33891 / DSM 2032 / VKM B-1956 / 1pr3)</name>
    <dbReference type="NCBI Taxonomy" id="577650"/>
    <lineage>
        <taxon>Bacteria</taxon>
        <taxon>Pseudomonadati</taxon>
        <taxon>Thermodesulfobacteriota</taxon>
        <taxon>Desulfobulbia</taxon>
        <taxon>Desulfobulbales</taxon>
        <taxon>Desulfobulbaceae</taxon>
        <taxon>Desulfobulbus</taxon>
    </lineage>
</organism>
<keyword evidence="12" id="KW-1185">Reference proteome</keyword>
<dbReference type="Proteomes" id="UP000006365">
    <property type="component" value="Chromosome"/>
</dbReference>
<keyword evidence="6 8" id="KW-0472">Membrane</keyword>
<dbReference type="SUPFAM" id="SSF56935">
    <property type="entry name" value="Porins"/>
    <property type="match status" value="1"/>
</dbReference>
<dbReference type="InterPro" id="IPR036942">
    <property type="entry name" value="Beta-barrel_TonB_sf"/>
</dbReference>
<sequence>MERIIRPWACALLTCLGTLLAPGAGSGQEEEGAIILTAEEIKQLKANKMADLLNHVPGVSAGDTSVSIHGSSKVRVLVDGRPINDPTSSYGAINWSMVDPDQVERIEILRGKGGVRYGQDAGGGVILVTTRAISAVSGSIKTYGGNQDTGYAGANVQARRGQWGAEAGGEVETTQGYTINDDSLRHRAGLKLAYNADEERGINLGADFVHDERGLTGLPDYPTPQSRKENETAILSAQARAYGYTSATFFNSGEQHNTDISRALDQRLRVNELGEDLSASITTGGLGELAYGAGYRLAQAHGTTFADQSEEVFSLFASQTIHQGQSPWSLSGGLRVNANTAFDDVLNPELKLLYQQPCWSLTGSYSGSNNIPSFYQRYNHTSSTRPNPDLGMETADNYSLALALTPIEQLTLRTSVFYNLLSDRITYVTGYDGIGQYENFGEVSYRGGDVAINWKPITPLNLKAGYTYMRAIDEESGLFVPAKAEHTATFDCTWQVSERLTTVFSAKYVSEVFLNRANTTTVPDYALANLRAEYRLGQYALFTEIKNLADTTYYYADGLLGPPLTWMAGVSWRM</sequence>
<evidence type="ECO:0000259" key="10">
    <source>
        <dbReference type="Pfam" id="PF07715"/>
    </source>
</evidence>
<accession>A0A7U3YPN6</accession>
<dbReference type="Pfam" id="PF07715">
    <property type="entry name" value="Plug"/>
    <property type="match status" value="1"/>
</dbReference>
<dbReference type="AlphaFoldDB" id="A0A7U3YPN6"/>
<comment type="similarity">
    <text evidence="8">Belongs to the TonB-dependent receptor family.</text>
</comment>
<dbReference type="InterPro" id="IPR037066">
    <property type="entry name" value="Plug_dom_sf"/>
</dbReference>
<dbReference type="GO" id="GO:0009279">
    <property type="term" value="C:cell outer membrane"/>
    <property type="evidence" value="ECO:0007669"/>
    <property type="project" value="UniProtKB-SubCell"/>
</dbReference>
<dbReference type="KEGG" id="dpr:Despr_3110"/>
<feature type="chain" id="PRO_5030851720" evidence="9">
    <location>
        <begin position="27"/>
        <end position="574"/>
    </location>
</feature>
<dbReference type="PANTHER" id="PTHR30069:SF29">
    <property type="entry name" value="HEMOGLOBIN AND HEMOGLOBIN-HAPTOGLOBIN-BINDING PROTEIN 1-RELATED"/>
    <property type="match status" value="1"/>
</dbReference>
<dbReference type="RefSeq" id="WP_015725768.1">
    <property type="nucleotide sequence ID" value="NC_014972.1"/>
</dbReference>
<keyword evidence="7 8" id="KW-0998">Cell outer membrane</keyword>
<name>A0A7U3YPN6_DESPD</name>
<dbReference type="Gene3D" id="2.40.170.20">
    <property type="entry name" value="TonB-dependent receptor, beta-barrel domain"/>
    <property type="match status" value="1"/>
</dbReference>
<evidence type="ECO:0000256" key="5">
    <source>
        <dbReference type="ARBA" id="ARBA00022729"/>
    </source>
</evidence>
<protein>
    <submittedName>
        <fullName evidence="11">TonB-dependent receptor plug</fullName>
    </submittedName>
</protein>
<evidence type="ECO:0000256" key="3">
    <source>
        <dbReference type="ARBA" id="ARBA00022452"/>
    </source>
</evidence>
<keyword evidence="3 8" id="KW-1134">Transmembrane beta strand</keyword>
<evidence type="ECO:0000256" key="8">
    <source>
        <dbReference type="PROSITE-ProRule" id="PRU01360"/>
    </source>
</evidence>
<gene>
    <name evidence="11" type="ordered locus">Despr_3110</name>
</gene>
<dbReference type="EMBL" id="CP002364">
    <property type="protein sequence ID" value="ADW19243.1"/>
    <property type="molecule type" value="Genomic_DNA"/>
</dbReference>
<evidence type="ECO:0000313" key="11">
    <source>
        <dbReference type="EMBL" id="ADW19243.1"/>
    </source>
</evidence>
<dbReference type="GO" id="GO:0044718">
    <property type="term" value="P:siderophore transmembrane transport"/>
    <property type="evidence" value="ECO:0007669"/>
    <property type="project" value="TreeGrafter"/>
</dbReference>
<keyword evidence="5 9" id="KW-0732">Signal</keyword>
<feature type="signal peptide" evidence="9">
    <location>
        <begin position="1"/>
        <end position="26"/>
    </location>
</feature>
<keyword evidence="2 8" id="KW-0813">Transport</keyword>
<dbReference type="InterPro" id="IPR012910">
    <property type="entry name" value="Plug_dom"/>
</dbReference>
<dbReference type="PANTHER" id="PTHR30069">
    <property type="entry name" value="TONB-DEPENDENT OUTER MEMBRANE RECEPTOR"/>
    <property type="match status" value="1"/>
</dbReference>
<comment type="subcellular location">
    <subcellularLocation>
        <location evidence="1 8">Cell outer membrane</location>
        <topology evidence="1 8">Multi-pass membrane protein</topology>
    </subcellularLocation>
</comment>
<dbReference type="Gene3D" id="2.170.130.10">
    <property type="entry name" value="TonB-dependent receptor, plug domain"/>
    <property type="match status" value="1"/>
</dbReference>
<keyword evidence="11" id="KW-0675">Receptor</keyword>
<dbReference type="GO" id="GO:0015344">
    <property type="term" value="F:siderophore uptake transmembrane transporter activity"/>
    <property type="evidence" value="ECO:0007669"/>
    <property type="project" value="TreeGrafter"/>
</dbReference>
<evidence type="ECO:0000313" key="12">
    <source>
        <dbReference type="Proteomes" id="UP000006365"/>
    </source>
</evidence>
<evidence type="ECO:0000256" key="6">
    <source>
        <dbReference type="ARBA" id="ARBA00023136"/>
    </source>
</evidence>
<evidence type="ECO:0000256" key="1">
    <source>
        <dbReference type="ARBA" id="ARBA00004571"/>
    </source>
</evidence>
<reference evidence="11 12" key="1">
    <citation type="journal article" date="2011" name="Stand. Genomic Sci.">
        <title>Complete genome sequence of Desulfobulbus propionicus type strain (1pr3).</title>
        <authorList>
            <person name="Pagani I."/>
            <person name="Lapidus A."/>
            <person name="Nolan M."/>
            <person name="Lucas S."/>
            <person name="Hammon N."/>
            <person name="Deshpande S."/>
            <person name="Cheng J.F."/>
            <person name="Chertkov O."/>
            <person name="Davenport K."/>
            <person name="Tapia R."/>
            <person name="Han C."/>
            <person name="Goodwin L."/>
            <person name="Pitluck S."/>
            <person name="Liolios K."/>
            <person name="Mavromatis K."/>
            <person name="Ivanova N."/>
            <person name="Mikhailova N."/>
            <person name="Pati A."/>
            <person name="Chen A."/>
            <person name="Palaniappan K."/>
            <person name="Land M."/>
            <person name="Hauser L."/>
            <person name="Chang Y.J."/>
            <person name="Jeffries C.D."/>
            <person name="Detter J.C."/>
            <person name="Brambilla E."/>
            <person name="Kannan K.P."/>
            <person name="Djao O.D."/>
            <person name="Rohde M."/>
            <person name="Pukall R."/>
            <person name="Spring S."/>
            <person name="Goker M."/>
            <person name="Sikorski J."/>
            <person name="Woyke T."/>
            <person name="Bristow J."/>
            <person name="Eisen J.A."/>
            <person name="Markowitz V."/>
            <person name="Hugenholtz P."/>
            <person name="Kyrpides N.C."/>
            <person name="Klenk H.P."/>
        </authorList>
    </citation>
    <scope>NUCLEOTIDE SEQUENCE [LARGE SCALE GENOMIC DNA]</scope>
    <source>
        <strain evidence="12">ATCC 33891 / DSM 2032 / 1pr3</strain>
    </source>
</reference>
<evidence type="ECO:0000256" key="9">
    <source>
        <dbReference type="SAM" id="SignalP"/>
    </source>
</evidence>
<evidence type="ECO:0000256" key="7">
    <source>
        <dbReference type="ARBA" id="ARBA00023237"/>
    </source>
</evidence>
<proteinExistence type="inferred from homology"/>
<dbReference type="InterPro" id="IPR039426">
    <property type="entry name" value="TonB-dep_rcpt-like"/>
</dbReference>